<dbReference type="OrthoDB" id="9762913at2"/>
<sequence length="204" mass="24569">MQMKQVTISITEQQEKFLKLFAEKQTPGAPDNRYTSYPLHIVENKRYNYIPYSYDIAEYFDEDDLVFTNDDDYAVWFTNEVEMVKDWYSDRDCPIEIKSFKELEYQDITGVNGEESFVTDYNEYFEVYGVSVHQIAWRKEYYEQVAMFFILEEAKRYMQYQKHNLESPRVYTYSAGYANDGEYTHFWDLLMVLGKQLNQVEHLA</sequence>
<dbReference type="EMBL" id="PXZM01000022">
    <property type="protein sequence ID" value="PSJ95018.1"/>
    <property type="molecule type" value="Genomic_DNA"/>
</dbReference>
<proteinExistence type="predicted"/>
<gene>
    <name evidence="1" type="ORF">C7R93_13415</name>
</gene>
<comment type="caution">
    <text evidence="1">The sequence shown here is derived from an EMBL/GenBank/DDBJ whole genome shotgun (WGS) entry which is preliminary data.</text>
</comment>
<evidence type="ECO:0000313" key="2">
    <source>
        <dbReference type="Proteomes" id="UP000240419"/>
    </source>
</evidence>
<name>A0A2P7V731_9BACL</name>
<reference evidence="1 2" key="1">
    <citation type="submission" date="2018-03" db="EMBL/GenBank/DDBJ databases">
        <title>Brevisbacillus phylogenomics.</title>
        <authorList>
            <person name="Dunlap C."/>
        </authorList>
    </citation>
    <scope>NUCLEOTIDE SEQUENCE [LARGE SCALE GENOMIC DNA]</scope>
    <source>
        <strain evidence="1 2">NRRL NRS-1210</strain>
    </source>
</reference>
<dbReference type="AlphaFoldDB" id="A0A2P7V731"/>
<accession>A0A2P7V731</accession>
<organism evidence="1 2">
    <name type="scientific">Brevibacillus fortis</name>
    <dbReference type="NCBI Taxonomy" id="2126352"/>
    <lineage>
        <taxon>Bacteria</taxon>
        <taxon>Bacillati</taxon>
        <taxon>Bacillota</taxon>
        <taxon>Bacilli</taxon>
        <taxon>Bacillales</taxon>
        <taxon>Paenibacillaceae</taxon>
        <taxon>Brevibacillus</taxon>
    </lineage>
</organism>
<dbReference type="Proteomes" id="UP000240419">
    <property type="component" value="Unassembled WGS sequence"/>
</dbReference>
<evidence type="ECO:0000313" key="1">
    <source>
        <dbReference type="EMBL" id="PSJ95018.1"/>
    </source>
</evidence>
<keyword evidence="2" id="KW-1185">Reference proteome</keyword>
<protein>
    <submittedName>
        <fullName evidence="1">Uncharacterized protein</fullName>
    </submittedName>
</protein>